<dbReference type="Gene3D" id="3.10.450.50">
    <property type="match status" value="1"/>
</dbReference>
<name>A0AAN7BL01_9PEZI</name>
<accession>A0AAN7BL01</accession>
<reference evidence="1" key="2">
    <citation type="submission" date="2023-05" db="EMBL/GenBank/DDBJ databases">
        <authorList>
            <consortium name="Lawrence Berkeley National Laboratory"/>
            <person name="Steindorff A."/>
            <person name="Hensen N."/>
            <person name="Bonometti L."/>
            <person name="Westerberg I."/>
            <person name="Brannstrom I.O."/>
            <person name="Guillou S."/>
            <person name="Cros-Aarteil S."/>
            <person name="Calhoun S."/>
            <person name="Haridas S."/>
            <person name="Kuo A."/>
            <person name="Mondo S."/>
            <person name="Pangilinan J."/>
            <person name="Riley R."/>
            <person name="Labutti K."/>
            <person name="Andreopoulos B."/>
            <person name="Lipzen A."/>
            <person name="Chen C."/>
            <person name="Yanf M."/>
            <person name="Daum C."/>
            <person name="Ng V."/>
            <person name="Clum A."/>
            <person name="Ohm R."/>
            <person name="Martin F."/>
            <person name="Silar P."/>
            <person name="Natvig D."/>
            <person name="Lalanne C."/>
            <person name="Gautier V."/>
            <person name="Ament-Velasquez S.L."/>
            <person name="Kruys A."/>
            <person name="Hutchinson M.I."/>
            <person name="Powell A.J."/>
            <person name="Barry K."/>
            <person name="Miller A.N."/>
            <person name="Grigoriev I.V."/>
            <person name="Debuchy R."/>
            <person name="Gladieux P."/>
            <person name="Thoren M.H."/>
            <person name="Johannesson H."/>
        </authorList>
    </citation>
    <scope>NUCLEOTIDE SEQUENCE</scope>
    <source>
        <strain evidence="1">CBS 990.96</strain>
    </source>
</reference>
<organism evidence="1 2">
    <name type="scientific">Podospora fimiseda</name>
    <dbReference type="NCBI Taxonomy" id="252190"/>
    <lineage>
        <taxon>Eukaryota</taxon>
        <taxon>Fungi</taxon>
        <taxon>Dikarya</taxon>
        <taxon>Ascomycota</taxon>
        <taxon>Pezizomycotina</taxon>
        <taxon>Sordariomycetes</taxon>
        <taxon>Sordariomycetidae</taxon>
        <taxon>Sordariales</taxon>
        <taxon>Podosporaceae</taxon>
        <taxon>Podospora</taxon>
    </lineage>
</organism>
<protein>
    <recommendedName>
        <fullName evidence="3">Pathogen-related protein</fullName>
    </recommendedName>
</protein>
<evidence type="ECO:0000313" key="1">
    <source>
        <dbReference type="EMBL" id="KAK4225187.1"/>
    </source>
</evidence>
<dbReference type="Proteomes" id="UP001301958">
    <property type="component" value="Unassembled WGS sequence"/>
</dbReference>
<dbReference type="InterPro" id="IPR053218">
    <property type="entry name" value="Pathogen-related_defense"/>
</dbReference>
<dbReference type="PANTHER" id="PTHR31723:SF10">
    <property type="entry name" value="PATHOGEN-RELATED PROTEIN"/>
    <property type="match status" value="1"/>
</dbReference>
<comment type="caution">
    <text evidence="1">The sequence shown here is derived from an EMBL/GenBank/DDBJ whole genome shotgun (WGS) entry which is preliminary data.</text>
</comment>
<gene>
    <name evidence="1" type="ORF">QBC38DRAFT_270410</name>
</gene>
<dbReference type="InterPro" id="IPR032710">
    <property type="entry name" value="NTF2-like_dom_sf"/>
</dbReference>
<proteinExistence type="predicted"/>
<dbReference type="EMBL" id="MU865373">
    <property type="protein sequence ID" value="KAK4225187.1"/>
    <property type="molecule type" value="Genomic_DNA"/>
</dbReference>
<reference evidence="1" key="1">
    <citation type="journal article" date="2023" name="Mol. Phylogenet. Evol.">
        <title>Genome-scale phylogeny and comparative genomics of the fungal order Sordariales.</title>
        <authorList>
            <person name="Hensen N."/>
            <person name="Bonometti L."/>
            <person name="Westerberg I."/>
            <person name="Brannstrom I.O."/>
            <person name="Guillou S."/>
            <person name="Cros-Aarteil S."/>
            <person name="Calhoun S."/>
            <person name="Haridas S."/>
            <person name="Kuo A."/>
            <person name="Mondo S."/>
            <person name="Pangilinan J."/>
            <person name="Riley R."/>
            <person name="LaButti K."/>
            <person name="Andreopoulos B."/>
            <person name="Lipzen A."/>
            <person name="Chen C."/>
            <person name="Yan M."/>
            <person name="Daum C."/>
            <person name="Ng V."/>
            <person name="Clum A."/>
            <person name="Steindorff A."/>
            <person name="Ohm R.A."/>
            <person name="Martin F."/>
            <person name="Silar P."/>
            <person name="Natvig D.O."/>
            <person name="Lalanne C."/>
            <person name="Gautier V."/>
            <person name="Ament-Velasquez S.L."/>
            <person name="Kruys A."/>
            <person name="Hutchinson M.I."/>
            <person name="Powell A.J."/>
            <person name="Barry K."/>
            <person name="Miller A.N."/>
            <person name="Grigoriev I.V."/>
            <person name="Debuchy R."/>
            <person name="Gladieux P."/>
            <person name="Hiltunen Thoren M."/>
            <person name="Johannesson H."/>
        </authorList>
    </citation>
    <scope>NUCLEOTIDE SEQUENCE</scope>
    <source>
        <strain evidence="1">CBS 990.96</strain>
    </source>
</reference>
<dbReference type="SUPFAM" id="SSF54427">
    <property type="entry name" value="NTF2-like"/>
    <property type="match status" value="1"/>
</dbReference>
<dbReference type="AlphaFoldDB" id="A0AAN7BL01"/>
<evidence type="ECO:0000313" key="2">
    <source>
        <dbReference type="Proteomes" id="UP001301958"/>
    </source>
</evidence>
<sequence>MTTPAQQEEPPKLPDYVLDPDAVLKDININWRYGNAPDYSRTREFFEQTKRNTHPASSLPSLVENLVKNWEIEASHKLSLSEWRTISSPQQYTFRVNGGVPQSGEHMLKVGTYNAIIDTPNQYYCPVASGFDGSHKIFKSMMPTFAWEVLEVYSGPPKVVFRWRHWGVMKGDYEGVNEKGEEVRVKAHGGAIEIEGVAVAEVNEKLQIEGVEVFFDPMGIFKEMLKEEGK</sequence>
<keyword evidence="2" id="KW-1185">Reference proteome</keyword>
<dbReference type="PANTHER" id="PTHR31723">
    <property type="entry name" value="PATHOGENESIS-RELATED FAMILY PROTEIN"/>
    <property type="match status" value="1"/>
</dbReference>
<evidence type="ECO:0008006" key="3">
    <source>
        <dbReference type="Google" id="ProtNLM"/>
    </source>
</evidence>